<evidence type="ECO:0000313" key="9">
    <source>
        <dbReference type="Proteomes" id="UP000323454"/>
    </source>
</evidence>
<dbReference type="Gene3D" id="1.10.630.10">
    <property type="entry name" value="Cytochrome P450"/>
    <property type="match status" value="1"/>
</dbReference>
<keyword evidence="5 7" id="KW-0408">Iron</keyword>
<dbReference type="Proteomes" id="UP000323454">
    <property type="component" value="Unassembled WGS sequence"/>
</dbReference>
<dbReference type="SUPFAM" id="SSF48264">
    <property type="entry name" value="Cytochrome P450"/>
    <property type="match status" value="1"/>
</dbReference>
<dbReference type="OrthoDB" id="5500002at2"/>
<dbReference type="RefSeq" id="WP_149848024.1">
    <property type="nucleotide sequence ID" value="NZ_VUOB01000005.1"/>
</dbReference>
<organism evidence="8 9">
    <name type="scientific">Solihabitans fulvus</name>
    <dbReference type="NCBI Taxonomy" id="1892852"/>
    <lineage>
        <taxon>Bacteria</taxon>
        <taxon>Bacillati</taxon>
        <taxon>Actinomycetota</taxon>
        <taxon>Actinomycetes</taxon>
        <taxon>Pseudonocardiales</taxon>
        <taxon>Pseudonocardiaceae</taxon>
        <taxon>Solihabitans</taxon>
    </lineage>
</organism>
<evidence type="ECO:0000256" key="2">
    <source>
        <dbReference type="ARBA" id="ARBA00022617"/>
    </source>
</evidence>
<reference evidence="8 9" key="2">
    <citation type="submission" date="2019-09" db="EMBL/GenBank/DDBJ databases">
        <authorList>
            <person name="Jin C."/>
        </authorList>
    </citation>
    <scope>NUCLEOTIDE SEQUENCE [LARGE SCALE GENOMIC DNA]</scope>
    <source>
        <strain evidence="8 9">AN110305</strain>
    </source>
</reference>
<protein>
    <submittedName>
        <fullName evidence="8">Cytochrome P450</fullName>
    </submittedName>
</protein>
<dbReference type="GO" id="GO:0005506">
    <property type="term" value="F:iron ion binding"/>
    <property type="evidence" value="ECO:0007669"/>
    <property type="project" value="InterPro"/>
</dbReference>
<keyword evidence="2 7" id="KW-0349">Heme</keyword>
<dbReference type="InterPro" id="IPR017972">
    <property type="entry name" value="Cyt_P450_CS"/>
</dbReference>
<dbReference type="InterPro" id="IPR002397">
    <property type="entry name" value="Cyt_P450_B"/>
</dbReference>
<keyword evidence="6 7" id="KW-0503">Monooxygenase</keyword>
<evidence type="ECO:0000313" key="8">
    <source>
        <dbReference type="EMBL" id="KAA2265739.1"/>
    </source>
</evidence>
<sequence length="428" mass="47615">MSVVDVQQPSLLQLTDAPLDLATLGPAFNQDPYPFYKEMRETGPVREVVLFGLPMWLITRYEEAKQALADPRIKHDRRHATAEVRAKGPWLFATEQLGFDRYMLATDAPDHTRLRKMVSKVFTPRRVRELRPRIQEITDGLIGKFLPRGEADLMEELAYPLPLAVISELLGVPQDEQSHLRDWAAAFSSVGAVAPEEIIRAFAVTRDYFAEFIQAKQREGLLVEDEHDTDLLTALIHLHDEGDQLDLNELLAMVFQVLVAGFETTANMYGNGGLALLNHPEKMAELIADPSLLPGAIDEMIRYDAPVKNPWMRFSVEDVPIGGTVIPAGSVVAVNLAAANRDPDRFPDPDIFDIHRADASANLGFSHGPHFCFGMPLAHAEGEIGFGTLLARCENLALGVDPSELRYRPSPSMRILQRLPVTFTPRAA</sequence>
<dbReference type="GO" id="GO:0020037">
    <property type="term" value="F:heme binding"/>
    <property type="evidence" value="ECO:0007669"/>
    <property type="project" value="InterPro"/>
</dbReference>
<proteinExistence type="inferred from homology"/>
<dbReference type="GO" id="GO:0016705">
    <property type="term" value="F:oxidoreductase activity, acting on paired donors, with incorporation or reduction of molecular oxygen"/>
    <property type="evidence" value="ECO:0007669"/>
    <property type="project" value="InterPro"/>
</dbReference>
<evidence type="ECO:0000256" key="5">
    <source>
        <dbReference type="ARBA" id="ARBA00023004"/>
    </source>
</evidence>
<evidence type="ECO:0000256" key="3">
    <source>
        <dbReference type="ARBA" id="ARBA00022723"/>
    </source>
</evidence>
<dbReference type="EMBL" id="VUOB01000005">
    <property type="protein sequence ID" value="KAA2265739.1"/>
    <property type="molecule type" value="Genomic_DNA"/>
</dbReference>
<dbReference type="PANTHER" id="PTHR46696:SF1">
    <property type="entry name" value="CYTOCHROME P450 YJIB-RELATED"/>
    <property type="match status" value="1"/>
</dbReference>
<reference evidence="8 9" key="1">
    <citation type="submission" date="2019-09" db="EMBL/GenBank/DDBJ databases">
        <title>Goodfellowia gen. nov., a new genus of the Pseudonocardineae related to Actinoalloteichus, containing Goodfellowia coeruleoviolacea gen. nov., comb. nov. gen. nov., comb. nov.</title>
        <authorList>
            <person name="Labeda D."/>
        </authorList>
    </citation>
    <scope>NUCLEOTIDE SEQUENCE [LARGE SCALE GENOMIC DNA]</scope>
    <source>
        <strain evidence="8 9">AN110305</strain>
    </source>
</reference>
<keyword evidence="9" id="KW-1185">Reference proteome</keyword>
<dbReference type="CDD" id="cd11029">
    <property type="entry name" value="CYP107-like"/>
    <property type="match status" value="1"/>
</dbReference>
<dbReference type="PRINTS" id="PR00359">
    <property type="entry name" value="BP450"/>
</dbReference>
<dbReference type="PROSITE" id="PS00086">
    <property type="entry name" value="CYTOCHROME_P450"/>
    <property type="match status" value="1"/>
</dbReference>
<dbReference type="InterPro" id="IPR036396">
    <property type="entry name" value="Cyt_P450_sf"/>
</dbReference>
<comment type="caution">
    <text evidence="8">The sequence shown here is derived from an EMBL/GenBank/DDBJ whole genome shotgun (WGS) entry which is preliminary data.</text>
</comment>
<evidence type="ECO:0000256" key="4">
    <source>
        <dbReference type="ARBA" id="ARBA00023002"/>
    </source>
</evidence>
<dbReference type="PANTHER" id="PTHR46696">
    <property type="entry name" value="P450, PUTATIVE (EUROFUNG)-RELATED"/>
    <property type="match status" value="1"/>
</dbReference>
<dbReference type="GO" id="GO:0004497">
    <property type="term" value="F:monooxygenase activity"/>
    <property type="evidence" value="ECO:0007669"/>
    <property type="project" value="UniProtKB-KW"/>
</dbReference>
<evidence type="ECO:0000256" key="7">
    <source>
        <dbReference type="RuleBase" id="RU000461"/>
    </source>
</evidence>
<evidence type="ECO:0000256" key="6">
    <source>
        <dbReference type="ARBA" id="ARBA00023033"/>
    </source>
</evidence>
<dbReference type="Pfam" id="PF00067">
    <property type="entry name" value="p450"/>
    <property type="match status" value="1"/>
</dbReference>
<keyword evidence="3 7" id="KW-0479">Metal-binding</keyword>
<accession>A0A5B2XSA4</accession>
<keyword evidence="4 7" id="KW-0560">Oxidoreductase</keyword>
<dbReference type="AlphaFoldDB" id="A0A5B2XSA4"/>
<gene>
    <name evidence="8" type="ORF">F0L68_03990</name>
</gene>
<evidence type="ECO:0000256" key="1">
    <source>
        <dbReference type="ARBA" id="ARBA00010617"/>
    </source>
</evidence>
<name>A0A5B2XSA4_9PSEU</name>
<dbReference type="InterPro" id="IPR001128">
    <property type="entry name" value="Cyt_P450"/>
</dbReference>
<comment type="similarity">
    <text evidence="1 7">Belongs to the cytochrome P450 family.</text>
</comment>
<dbReference type="FunFam" id="1.10.630.10:FF:000018">
    <property type="entry name" value="Cytochrome P450 monooxygenase"/>
    <property type="match status" value="1"/>
</dbReference>